<evidence type="ECO:0000256" key="1">
    <source>
        <dbReference type="ARBA" id="ARBA00004651"/>
    </source>
</evidence>
<organism evidence="8">
    <name type="scientific">Chryseobacterium sp. B5</name>
    <dbReference type="NCBI Taxonomy" id="2050562"/>
    <lineage>
        <taxon>Bacteria</taxon>
        <taxon>Pseudomonadati</taxon>
        <taxon>Bacteroidota</taxon>
        <taxon>Flavobacteriia</taxon>
        <taxon>Flavobacteriales</taxon>
        <taxon>Weeksellaceae</taxon>
        <taxon>Chryseobacterium group</taxon>
        <taxon>Chryseobacterium</taxon>
    </lineage>
</organism>
<name>A0A2G7SZ66_9FLAO</name>
<accession>A0A2G7SZ66</accession>
<protein>
    <submittedName>
        <fullName evidence="8">MFS transporter</fullName>
    </submittedName>
</protein>
<comment type="subcellular location">
    <subcellularLocation>
        <location evidence="1">Cell membrane</location>
        <topology evidence="1">Multi-pass membrane protein</topology>
    </subcellularLocation>
</comment>
<evidence type="ECO:0000313" key="8">
    <source>
        <dbReference type="EMBL" id="PII32960.1"/>
    </source>
</evidence>
<evidence type="ECO:0000256" key="4">
    <source>
        <dbReference type="ARBA" id="ARBA00022989"/>
    </source>
</evidence>
<keyword evidence="3 6" id="KW-0812">Transmembrane</keyword>
<feature type="transmembrane region" description="Helical" evidence="6">
    <location>
        <begin position="282"/>
        <end position="300"/>
    </location>
</feature>
<gene>
    <name evidence="8" type="ORF">CTI11_25010</name>
</gene>
<dbReference type="InterPro" id="IPR011701">
    <property type="entry name" value="MFS"/>
</dbReference>
<feature type="transmembrane region" description="Helical" evidence="6">
    <location>
        <begin position="171"/>
        <end position="196"/>
    </location>
</feature>
<dbReference type="CDD" id="cd17324">
    <property type="entry name" value="MFS_NepI_like"/>
    <property type="match status" value="1"/>
</dbReference>
<feature type="transmembrane region" description="Helical" evidence="6">
    <location>
        <begin position="85"/>
        <end position="108"/>
    </location>
</feature>
<evidence type="ECO:0000256" key="3">
    <source>
        <dbReference type="ARBA" id="ARBA00022692"/>
    </source>
</evidence>
<dbReference type="Gene3D" id="1.20.1250.20">
    <property type="entry name" value="MFS general substrate transporter like domains"/>
    <property type="match status" value="1"/>
</dbReference>
<reference evidence="8" key="1">
    <citation type="submission" date="2017-10" db="EMBL/GenBank/DDBJ databases">
        <title>Chryseobacterium sp. B5 is a hydrocarbonoclastic and plant growth promoting bacterium.</title>
        <authorList>
            <person name="Thijs S."/>
            <person name="Gkorezis P."/>
            <person name="Van Hamme J."/>
        </authorList>
    </citation>
    <scope>NUCLEOTIDE SEQUENCE</scope>
    <source>
        <strain evidence="8">B5</strain>
    </source>
</reference>
<dbReference type="InterPro" id="IPR036259">
    <property type="entry name" value="MFS_trans_sf"/>
</dbReference>
<dbReference type="InterPro" id="IPR020846">
    <property type="entry name" value="MFS_dom"/>
</dbReference>
<dbReference type="PROSITE" id="PS50850">
    <property type="entry name" value="MFS"/>
    <property type="match status" value="1"/>
</dbReference>
<proteinExistence type="predicted"/>
<dbReference type="AlphaFoldDB" id="A0A2G7SZ66"/>
<evidence type="ECO:0000256" key="2">
    <source>
        <dbReference type="ARBA" id="ARBA00022475"/>
    </source>
</evidence>
<comment type="caution">
    <text evidence="8">The sequence shown here is derived from an EMBL/GenBank/DDBJ whole genome shotgun (WGS) entry which is preliminary data.</text>
</comment>
<dbReference type="SUPFAM" id="SSF103473">
    <property type="entry name" value="MFS general substrate transporter"/>
    <property type="match status" value="1"/>
</dbReference>
<feature type="transmembrane region" description="Helical" evidence="6">
    <location>
        <begin position="142"/>
        <end position="165"/>
    </location>
</feature>
<evidence type="ECO:0000259" key="7">
    <source>
        <dbReference type="PROSITE" id="PS50850"/>
    </source>
</evidence>
<dbReference type="EMBL" id="PEKC01000157">
    <property type="protein sequence ID" value="PII32960.1"/>
    <property type="molecule type" value="Genomic_DNA"/>
</dbReference>
<feature type="transmembrane region" description="Helical" evidence="6">
    <location>
        <begin position="371"/>
        <end position="391"/>
    </location>
</feature>
<feature type="transmembrane region" description="Helical" evidence="6">
    <location>
        <begin position="57"/>
        <end position="78"/>
    </location>
</feature>
<sequence>MNSSSSTRPEPAARRPWLAVSAVGLATFSVVTTEMLPVGLLTSIAGSLGTSMGRAGLMISLPALLAALFAPLVVMAAGGMDRRRILCGLLALLVLANLASALAPSLIWLLAARVLVGFCMGGIWAIAGGLAARLVPLASMGLATSIIFGGVAAASVLGVPLGALIGDFAGWRWAFGGMAGFSALVLALHVAVLPALPATGSASLRQFSHQLANRRLQAGLALTLLLVAGHFMSFTFVRPLLLTVSGFDAQWMSALLLAYGIAGIAGNFLAGIIAARRTVPSLAAIAMGLLLAPVLFLSVGESPTGGGAVLLVWGLAYGGVSVGLMTWMMQAAPRAVEIATALYVGVFNIGIALGSWAGGQLVDGWGLHATLWLSGGFAAAALLLSAAMGLVGRNGPVAA</sequence>
<dbReference type="PANTHER" id="PTHR43124">
    <property type="entry name" value="PURINE EFFLUX PUMP PBUE"/>
    <property type="match status" value="1"/>
</dbReference>
<feature type="transmembrane region" description="Helical" evidence="6">
    <location>
        <begin position="216"/>
        <end position="237"/>
    </location>
</feature>
<keyword evidence="4 6" id="KW-1133">Transmembrane helix</keyword>
<keyword evidence="5 6" id="KW-0472">Membrane</keyword>
<feature type="domain" description="Major facilitator superfamily (MFS) profile" evidence="7">
    <location>
        <begin position="17"/>
        <end position="393"/>
    </location>
</feature>
<feature type="transmembrane region" description="Helical" evidence="6">
    <location>
        <begin position="306"/>
        <end position="328"/>
    </location>
</feature>
<dbReference type="Pfam" id="PF07690">
    <property type="entry name" value="MFS_1"/>
    <property type="match status" value="1"/>
</dbReference>
<evidence type="ECO:0000256" key="5">
    <source>
        <dbReference type="ARBA" id="ARBA00023136"/>
    </source>
</evidence>
<keyword evidence="2" id="KW-1003">Cell membrane</keyword>
<dbReference type="GO" id="GO:0022857">
    <property type="term" value="F:transmembrane transporter activity"/>
    <property type="evidence" value="ECO:0007669"/>
    <property type="project" value="InterPro"/>
</dbReference>
<dbReference type="PANTHER" id="PTHR43124:SF3">
    <property type="entry name" value="CHLORAMPHENICOL EFFLUX PUMP RV0191"/>
    <property type="match status" value="1"/>
</dbReference>
<dbReference type="GO" id="GO:0005886">
    <property type="term" value="C:plasma membrane"/>
    <property type="evidence" value="ECO:0007669"/>
    <property type="project" value="UniProtKB-SubCell"/>
</dbReference>
<feature type="transmembrane region" description="Helical" evidence="6">
    <location>
        <begin position="114"/>
        <end position="135"/>
    </location>
</feature>
<feature type="transmembrane region" description="Helical" evidence="6">
    <location>
        <begin position="340"/>
        <end position="359"/>
    </location>
</feature>
<evidence type="ECO:0000256" key="6">
    <source>
        <dbReference type="SAM" id="Phobius"/>
    </source>
</evidence>
<dbReference type="InterPro" id="IPR050189">
    <property type="entry name" value="MFS_Efflux_Transporters"/>
</dbReference>
<feature type="transmembrane region" description="Helical" evidence="6">
    <location>
        <begin position="249"/>
        <end position="270"/>
    </location>
</feature>